<dbReference type="AlphaFoldDB" id="A0A5D3EF51"/>
<reference evidence="1 2" key="1">
    <citation type="submission" date="2019-07" db="EMBL/GenBank/DDBJ databases">
        <title>Draft Genome Sequences of Bacteroides pyogenes Strains Isolated from the Uterus Holstein Dairy Cows with Metritis.</title>
        <authorList>
            <person name="Cunha F."/>
            <person name="Galvao K.N."/>
            <person name="Jeon S.J."/>
            <person name="Jeong K.C."/>
        </authorList>
    </citation>
    <scope>NUCLEOTIDE SEQUENCE [LARGE SCALE GENOMIC DNA]</scope>
    <source>
        <strain evidence="1 2">KG-31</strain>
    </source>
</reference>
<gene>
    <name evidence="1" type="ORF">FNJ60_06080</name>
</gene>
<dbReference type="NCBIfam" id="TIGR01200">
    <property type="entry name" value="GLPGLI"/>
    <property type="match status" value="1"/>
</dbReference>
<sequence length="288" mass="33531">MEQMKVKANLLMRKFLFLFFLALLCVHYYAKAQMPVEPQSHVKYMTLDSANYIITYEVQAISGTATNDRNTDIQILQIGNDVSKTYSKYLFDNDSVCTMLIQKGTRNIPIYQGLASPEDIYKNHPKGKMTVSYRTFMTGPVLKYEELMPTFKWELLSDRKTLLNYQCQKAVCTFRGRTYIAWFTPEIPLSEGPWKFHGLPGLILQVSDDKNEFEYQCIGIQKLKKKQPIKYWEWDYQSSTREKMRPFIKNMHERPNAFFKSVTGSGIHIKGGANADLLSYPYNPIELE</sequence>
<organism evidence="1 2">
    <name type="scientific">Bacteroides pyogenes</name>
    <dbReference type="NCBI Taxonomy" id="310300"/>
    <lineage>
        <taxon>Bacteria</taxon>
        <taxon>Pseudomonadati</taxon>
        <taxon>Bacteroidota</taxon>
        <taxon>Bacteroidia</taxon>
        <taxon>Bacteroidales</taxon>
        <taxon>Bacteroidaceae</taxon>
        <taxon>Bacteroides</taxon>
    </lineage>
</organism>
<proteinExistence type="predicted"/>
<evidence type="ECO:0000313" key="1">
    <source>
        <dbReference type="EMBL" id="TYK34090.1"/>
    </source>
</evidence>
<dbReference type="EMBL" id="VKLW01000010">
    <property type="protein sequence ID" value="TYK34090.1"/>
    <property type="molecule type" value="Genomic_DNA"/>
</dbReference>
<dbReference type="Proteomes" id="UP000324383">
    <property type="component" value="Unassembled WGS sequence"/>
</dbReference>
<evidence type="ECO:0000313" key="2">
    <source>
        <dbReference type="Proteomes" id="UP000324383"/>
    </source>
</evidence>
<name>A0A5D3EF51_9BACE</name>
<protein>
    <submittedName>
        <fullName evidence="1">GLPGLI family protein</fullName>
    </submittedName>
</protein>
<dbReference type="InterPro" id="IPR005901">
    <property type="entry name" value="GLPGLI"/>
</dbReference>
<accession>A0A5D3EF51</accession>
<keyword evidence="2" id="KW-1185">Reference proteome</keyword>
<comment type="caution">
    <text evidence="1">The sequence shown here is derived from an EMBL/GenBank/DDBJ whole genome shotgun (WGS) entry which is preliminary data.</text>
</comment>
<dbReference type="RefSeq" id="WP_051990536.1">
    <property type="nucleotide sequence ID" value="NZ_JACIDI010000005.1"/>
</dbReference>
<dbReference type="Pfam" id="PF09697">
    <property type="entry name" value="Porph_ging"/>
    <property type="match status" value="1"/>
</dbReference>